<reference evidence="2 4" key="2">
    <citation type="submission" date="2019-03" db="EMBL/GenBank/DDBJ databases">
        <title>Genomic Encyclopedia of Type Strains, Phase IV (KMG-IV): sequencing the most valuable type-strain genomes for metagenomic binning, comparative biology and taxonomic classification.</title>
        <authorList>
            <person name="Goeker M."/>
        </authorList>
    </citation>
    <scope>NUCLEOTIDE SEQUENCE [LARGE SCALE GENOMIC DNA]</scope>
    <source>
        <strain evidence="2 4">DSM 3764</strain>
    </source>
</reference>
<evidence type="ECO:0000313" key="3">
    <source>
        <dbReference type="Proteomes" id="UP000255108"/>
    </source>
</evidence>
<dbReference type="EMBL" id="UGHR01000001">
    <property type="protein sequence ID" value="STQ91794.1"/>
    <property type="molecule type" value="Genomic_DNA"/>
</dbReference>
<dbReference type="Proteomes" id="UP000295794">
    <property type="component" value="Unassembled WGS sequence"/>
</dbReference>
<accession>A0A377Q945</accession>
<dbReference type="EMBL" id="SMBT01000011">
    <property type="protein sequence ID" value="TCU83699.1"/>
    <property type="molecule type" value="Genomic_DNA"/>
</dbReference>
<name>A0A377Q945_9NEIS</name>
<proteinExistence type="predicted"/>
<gene>
    <name evidence="2" type="ORF">EV682_11162</name>
    <name evidence="1" type="ORF">NCTC11159_02873</name>
</gene>
<dbReference type="AlphaFoldDB" id="A0A377Q945"/>
<evidence type="ECO:0000313" key="2">
    <source>
        <dbReference type="EMBL" id="TCU83699.1"/>
    </source>
</evidence>
<reference evidence="1 3" key="1">
    <citation type="submission" date="2018-06" db="EMBL/GenBank/DDBJ databases">
        <authorList>
            <consortium name="Pathogen Informatics"/>
            <person name="Doyle S."/>
        </authorList>
    </citation>
    <scope>NUCLEOTIDE SEQUENCE [LARGE SCALE GENOMIC DNA]</scope>
    <source>
        <strain evidence="1 3">NCTC11159</strain>
    </source>
</reference>
<sequence>MMTVFNMEDGSTELDKVDILTVGDDVLHYPLPRLQLLTVAESEYVSHSAGPHRHLVLPPG</sequence>
<evidence type="ECO:0000313" key="1">
    <source>
        <dbReference type="EMBL" id="STQ91794.1"/>
    </source>
</evidence>
<dbReference type="RefSeq" id="WP_132038710.1">
    <property type="nucleotide sequence ID" value="NZ_CAWOLO010000011.1"/>
</dbReference>
<evidence type="ECO:0000313" key="4">
    <source>
        <dbReference type="Proteomes" id="UP000295794"/>
    </source>
</evidence>
<protein>
    <submittedName>
        <fullName evidence="1">Uncharacterized protein</fullName>
    </submittedName>
</protein>
<keyword evidence="4" id="KW-1185">Reference proteome</keyword>
<organism evidence="1 3">
    <name type="scientific">Iodobacter fluviatilis</name>
    <dbReference type="NCBI Taxonomy" id="537"/>
    <lineage>
        <taxon>Bacteria</taxon>
        <taxon>Pseudomonadati</taxon>
        <taxon>Pseudomonadota</taxon>
        <taxon>Betaproteobacteria</taxon>
        <taxon>Neisseriales</taxon>
        <taxon>Chitinibacteraceae</taxon>
        <taxon>Iodobacter</taxon>
    </lineage>
</organism>
<dbReference type="OrthoDB" id="8593820at2"/>
<dbReference type="Proteomes" id="UP000255108">
    <property type="component" value="Unassembled WGS sequence"/>
</dbReference>